<evidence type="ECO:0000313" key="1">
    <source>
        <dbReference type="EMBL" id="QHT93581.1"/>
    </source>
</evidence>
<name>A0A6C0IK21_9ZZZZ</name>
<dbReference type="EMBL" id="MN740208">
    <property type="protein sequence ID" value="QHT93581.1"/>
    <property type="molecule type" value="Genomic_DNA"/>
</dbReference>
<accession>A0A6C0IK21</accession>
<reference evidence="1" key="1">
    <citation type="journal article" date="2020" name="Nature">
        <title>Giant virus diversity and host interactions through global metagenomics.</title>
        <authorList>
            <person name="Schulz F."/>
            <person name="Roux S."/>
            <person name="Paez-Espino D."/>
            <person name="Jungbluth S."/>
            <person name="Walsh D.A."/>
            <person name="Denef V.J."/>
            <person name="McMahon K.D."/>
            <person name="Konstantinidis K.T."/>
            <person name="Eloe-Fadrosh E.A."/>
            <person name="Kyrpides N.C."/>
            <person name="Woyke T."/>
        </authorList>
    </citation>
    <scope>NUCLEOTIDE SEQUENCE</scope>
    <source>
        <strain evidence="1">GVMAG-M-3300024252-29</strain>
    </source>
</reference>
<dbReference type="AlphaFoldDB" id="A0A6C0IK21"/>
<organism evidence="1">
    <name type="scientific">viral metagenome</name>
    <dbReference type="NCBI Taxonomy" id="1070528"/>
    <lineage>
        <taxon>unclassified sequences</taxon>
        <taxon>metagenomes</taxon>
        <taxon>organismal metagenomes</taxon>
    </lineage>
</organism>
<sequence length="47" mass="5344">MKRIGQPACLLPTDVMLIYGRASETERVWVISEGLSNLRWLKIQSAL</sequence>
<proteinExistence type="predicted"/>
<protein>
    <submittedName>
        <fullName evidence="1">Uncharacterized protein</fullName>
    </submittedName>
</protein>